<dbReference type="Proteomes" id="UP000688947">
    <property type="component" value="Unassembled WGS sequence"/>
</dbReference>
<organism evidence="1 2">
    <name type="scientific">Phytophthora cactorum</name>
    <dbReference type="NCBI Taxonomy" id="29920"/>
    <lineage>
        <taxon>Eukaryota</taxon>
        <taxon>Sar</taxon>
        <taxon>Stramenopiles</taxon>
        <taxon>Oomycota</taxon>
        <taxon>Peronosporomycetes</taxon>
        <taxon>Peronosporales</taxon>
        <taxon>Peronosporaceae</taxon>
        <taxon>Phytophthora</taxon>
    </lineage>
</organism>
<proteinExistence type="predicted"/>
<dbReference type="VEuPathDB" id="FungiDB:PC110_g9475"/>
<sequence>MTKWWKTYEAVLATPIVVLAARKKHLQGLGLLVGRFACVLVRLLTRLRVVSLAYDGEVLVRFWSGAQKDWESCVVRSACLLNWSDSGGLRYVLRIAVRVRNHRECVLRMAWCGHPDLDNELPVRGRWGRHGSLWHRARSWCCDSRRQCAGVIIPATKPRTDFALKIWYFPVTKHISTFGYIG</sequence>
<dbReference type="OrthoDB" id="103128at2759"/>
<dbReference type="AlphaFoldDB" id="A0A8T1U8F1"/>
<protein>
    <submittedName>
        <fullName evidence="1">Uncharacterized protein</fullName>
    </submittedName>
</protein>
<gene>
    <name evidence="1" type="ORF">JG687_00010454</name>
</gene>
<dbReference type="EMBL" id="JAENGZ010000592">
    <property type="protein sequence ID" value="KAG6956679.1"/>
    <property type="molecule type" value="Genomic_DNA"/>
</dbReference>
<evidence type="ECO:0000313" key="2">
    <source>
        <dbReference type="Proteomes" id="UP000688947"/>
    </source>
</evidence>
<reference evidence="1" key="1">
    <citation type="submission" date="2021-01" db="EMBL/GenBank/DDBJ databases">
        <title>Phytophthora aleatoria, a newly-described species from Pinus radiata is distinct from Phytophthora cactorum isolates based on comparative genomics.</title>
        <authorList>
            <person name="Mcdougal R."/>
            <person name="Panda P."/>
            <person name="Williams N."/>
            <person name="Studholme D.J."/>
        </authorList>
    </citation>
    <scope>NUCLEOTIDE SEQUENCE</scope>
    <source>
        <strain evidence="1">NZFS 3830</strain>
    </source>
</reference>
<evidence type="ECO:0000313" key="1">
    <source>
        <dbReference type="EMBL" id="KAG6956679.1"/>
    </source>
</evidence>
<comment type="caution">
    <text evidence="1">The sequence shown here is derived from an EMBL/GenBank/DDBJ whole genome shotgun (WGS) entry which is preliminary data.</text>
</comment>
<name>A0A8T1U8F1_9STRA</name>
<accession>A0A8T1U8F1</accession>